<dbReference type="SUPFAM" id="SSF53474">
    <property type="entry name" value="alpha/beta-Hydrolases"/>
    <property type="match status" value="1"/>
</dbReference>
<dbReference type="InterPro" id="IPR029058">
    <property type="entry name" value="AB_hydrolase_fold"/>
</dbReference>
<dbReference type="AlphaFoldDB" id="Q02A10"/>
<dbReference type="Pfam" id="PF00326">
    <property type="entry name" value="Peptidase_S9"/>
    <property type="match status" value="1"/>
</dbReference>
<feature type="chain" id="PRO_5004163383" evidence="2">
    <location>
        <begin position="19"/>
        <end position="406"/>
    </location>
</feature>
<dbReference type="KEGG" id="sus:Acid_1122"/>
<evidence type="ECO:0000256" key="2">
    <source>
        <dbReference type="SAM" id="SignalP"/>
    </source>
</evidence>
<proteinExistence type="predicted"/>
<dbReference type="HOGENOM" id="CLU_677749_0_0_0"/>
<name>Q02A10_SOLUE</name>
<dbReference type="STRING" id="234267.Acid_1122"/>
<evidence type="ECO:0000259" key="3">
    <source>
        <dbReference type="Pfam" id="PF00326"/>
    </source>
</evidence>
<dbReference type="Gene3D" id="3.40.50.1820">
    <property type="entry name" value="alpha/beta hydrolase"/>
    <property type="match status" value="1"/>
</dbReference>
<organism evidence="4">
    <name type="scientific">Solibacter usitatus (strain Ellin6076)</name>
    <dbReference type="NCBI Taxonomy" id="234267"/>
    <lineage>
        <taxon>Bacteria</taxon>
        <taxon>Pseudomonadati</taxon>
        <taxon>Acidobacteriota</taxon>
        <taxon>Terriglobia</taxon>
        <taxon>Bryobacterales</taxon>
        <taxon>Solibacteraceae</taxon>
        <taxon>Candidatus Solibacter</taxon>
    </lineage>
</organism>
<keyword evidence="2" id="KW-0732">Signal</keyword>
<dbReference type="OrthoDB" id="8183145at2"/>
<dbReference type="InterPro" id="IPR001375">
    <property type="entry name" value="Peptidase_S9_cat"/>
</dbReference>
<dbReference type="GO" id="GO:0006508">
    <property type="term" value="P:proteolysis"/>
    <property type="evidence" value="ECO:0007669"/>
    <property type="project" value="InterPro"/>
</dbReference>
<sequence precursor="true">MRVGAVCLAVILVTTALAASREDLRKQMRAALFVPDPLPALAPETYGQNEIAPGVIAERVSYATDYGLRVPAIVYRPAQRPAGKMPGLIVVNGHGGDKYSWYAFYSGILYARAGATVLTYDPIGEGERNAQRKNGTRQHDRNVEPEEMGRRMGGLMMTDVMQAVSYLAQRPDVDTRRLAAMGYSMGSFVLGLACAAETRLNACVLVGGGNLDGEGGYWDSSSKKMCHSIPYGAMKFLGDRGAVLYDLHADRGATLLWNGTADDVVSIPRIGAGFFDDLRKRTIALHGSAKDVFEFGFTQGTGHRPYFVTRPVALWLEHRLDFPNWTVESIAKMPETHILEWAEKGGVPIDKAYATELREGGTRALGEGVPAVAHDRLNALPEDRWQRDREKYVYESWLKAAQARLK</sequence>
<dbReference type="GO" id="GO:0008236">
    <property type="term" value="F:serine-type peptidase activity"/>
    <property type="evidence" value="ECO:0007669"/>
    <property type="project" value="InterPro"/>
</dbReference>
<reference evidence="4" key="1">
    <citation type="submission" date="2006-10" db="EMBL/GenBank/DDBJ databases">
        <title>Complete sequence of Solibacter usitatus Ellin6076.</title>
        <authorList>
            <consortium name="US DOE Joint Genome Institute"/>
            <person name="Copeland A."/>
            <person name="Lucas S."/>
            <person name="Lapidus A."/>
            <person name="Barry K."/>
            <person name="Detter J.C."/>
            <person name="Glavina del Rio T."/>
            <person name="Hammon N."/>
            <person name="Israni S."/>
            <person name="Dalin E."/>
            <person name="Tice H."/>
            <person name="Pitluck S."/>
            <person name="Thompson L.S."/>
            <person name="Brettin T."/>
            <person name="Bruce D."/>
            <person name="Han C."/>
            <person name="Tapia R."/>
            <person name="Gilna P."/>
            <person name="Schmutz J."/>
            <person name="Larimer F."/>
            <person name="Land M."/>
            <person name="Hauser L."/>
            <person name="Kyrpides N."/>
            <person name="Mikhailova N."/>
            <person name="Janssen P.H."/>
            <person name="Kuske C.R."/>
            <person name="Richardson P."/>
        </authorList>
    </citation>
    <scope>NUCLEOTIDE SEQUENCE</scope>
    <source>
        <strain evidence="4">Ellin6076</strain>
    </source>
</reference>
<feature type="domain" description="Peptidase S9 prolyl oligopeptidase catalytic" evidence="3">
    <location>
        <begin position="150"/>
        <end position="287"/>
    </location>
</feature>
<dbReference type="InterPro" id="IPR050261">
    <property type="entry name" value="FrsA_esterase"/>
</dbReference>
<feature type="compositionally biased region" description="Basic and acidic residues" evidence="1">
    <location>
        <begin position="137"/>
        <end position="147"/>
    </location>
</feature>
<dbReference type="EMBL" id="CP000473">
    <property type="protein sequence ID" value="ABJ82116.1"/>
    <property type="molecule type" value="Genomic_DNA"/>
</dbReference>
<accession>Q02A10</accession>
<feature type="region of interest" description="Disordered" evidence="1">
    <location>
        <begin position="126"/>
        <end position="147"/>
    </location>
</feature>
<dbReference type="PANTHER" id="PTHR22946:SF0">
    <property type="entry name" value="DIENELACTONE HYDROLASE DOMAIN-CONTAINING PROTEIN"/>
    <property type="match status" value="1"/>
</dbReference>
<evidence type="ECO:0000313" key="4">
    <source>
        <dbReference type="EMBL" id="ABJ82116.1"/>
    </source>
</evidence>
<evidence type="ECO:0000256" key="1">
    <source>
        <dbReference type="SAM" id="MobiDB-lite"/>
    </source>
</evidence>
<dbReference type="PANTHER" id="PTHR22946">
    <property type="entry name" value="DIENELACTONE HYDROLASE DOMAIN-CONTAINING PROTEIN-RELATED"/>
    <property type="match status" value="1"/>
</dbReference>
<dbReference type="GO" id="GO:0004177">
    <property type="term" value="F:aminopeptidase activity"/>
    <property type="evidence" value="ECO:0007669"/>
    <property type="project" value="UniProtKB-KW"/>
</dbReference>
<dbReference type="eggNOG" id="COG1506">
    <property type="taxonomic scope" value="Bacteria"/>
</dbReference>
<keyword evidence="4" id="KW-0031">Aminopeptidase</keyword>
<protein>
    <submittedName>
        <fullName evidence="4">Dipeptidyl aminopeptidases/acylaminoacyl-peptidase-like protein</fullName>
    </submittedName>
</protein>
<gene>
    <name evidence="4" type="ordered locus">Acid_1122</name>
</gene>
<feature type="signal peptide" evidence="2">
    <location>
        <begin position="1"/>
        <end position="18"/>
    </location>
</feature>
<keyword evidence="4" id="KW-0378">Hydrolase</keyword>
<keyword evidence="4" id="KW-0645">Protease</keyword>
<dbReference type="InParanoid" id="Q02A10"/>